<dbReference type="NCBIfam" id="TIGR00211">
    <property type="entry name" value="glyS"/>
    <property type="match status" value="1"/>
</dbReference>
<evidence type="ECO:0000313" key="9">
    <source>
        <dbReference type="EMBL" id="HDD53298.1"/>
    </source>
</evidence>
<evidence type="ECO:0000256" key="5">
    <source>
        <dbReference type="ARBA" id="ARBA00022840"/>
    </source>
</evidence>
<keyword evidence="3 9" id="KW-0436">Ligase</keyword>
<comment type="similarity">
    <text evidence="1">Belongs to the class-II aminoacyl-tRNA synthetase family.</text>
</comment>
<organism evidence="9">
    <name type="scientific">Thermosulfidibacter takaii</name>
    <dbReference type="NCBI Taxonomy" id="412593"/>
    <lineage>
        <taxon>Bacteria</taxon>
        <taxon>Pseudomonadati</taxon>
        <taxon>Thermosulfidibacterota</taxon>
        <taxon>Thermosulfidibacteria</taxon>
        <taxon>Thermosulfidibacterales</taxon>
        <taxon>Thermosulfidibacteraceae</taxon>
    </lineage>
</organism>
<dbReference type="GO" id="GO:0005524">
    <property type="term" value="F:ATP binding"/>
    <property type="evidence" value="ECO:0007669"/>
    <property type="project" value="UniProtKB-KW"/>
</dbReference>
<dbReference type="EC" id="6.1.1.14" evidence="2"/>
<dbReference type="GO" id="GO:0004820">
    <property type="term" value="F:glycine-tRNA ligase activity"/>
    <property type="evidence" value="ECO:0007669"/>
    <property type="project" value="UniProtKB-EC"/>
</dbReference>
<proteinExistence type="inferred from homology"/>
<keyword evidence="7" id="KW-0030">Aminoacyl-tRNA synthetase</keyword>
<dbReference type="PANTHER" id="PTHR30075">
    <property type="entry name" value="GLYCYL-TRNA SYNTHETASE"/>
    <property type="match status" value="1"/>
</dbReference>
<dbReference type="PANTHER" id="PTHR30075:SF2">
    <property type="entry name" value="GLYCINE--TRNA LIGASE, CHLOROPLASTIC_MITOCHONDRIAL 2"/>
    <property type="match status" value="1"/>
</dbReference>
<comment type="catalytic activity">
    <reaction evidence="8">
        <text>tRNA(Gly) + glycine + ATP = glycyl-tRNA(Gly) + AMP + diphosphate</text>
        <dbReference type="Rhea" id="RHEA:16013"/>
        <dbReference type="Rhea" id="RHEA-COMP:9664"/>
        <dbReference type="Rhea" id="RHEA-COMP:9683"/>
        <dbReference type="ChEBI" id="CHEBI:30616"/>
        <dbReference type="ChEBI" id="CHEBI:33019"/>
        <dbReference type="ChEBI" id="CHEBI:57305"/>
        <dbReference type="ChEBI" id="CHEBI:78442"/>
        <dbReference type="ChEBI" id="CHEBI:78522"/>
        <dbReference type="ChEBI" id="CHEBI:456215"/>
        <dbReference type="EC" id="6.1.1.14"/>
    </reaction>
</comment>
<evidence type="ECO:0000256" key="2">
    <source>
        <dbReference type="ARBA" id="ARBA00012829"/>
    </source>
</evidence>
<reference evidence="9" key="1">
    <citation type="journal article" date="2020" name="mSystems">
        <title>Genome- and Community-Level Interaction Insights into Carbon Utilization and Element Cycling Functions of Hydrothermarchaeota in Hydrothermal Sediment.</title>
        <authorList>
            <person name="Zhou Z."/>
            <person name="Liu Y."/>
            <person name="Xu W."/>
            <person name="Pan J."/>
            <person name="Luo Z.H."/>
            <person name="Li M."/>
        </authorList>
    </citation>
    <scope>NUCLEOTIDE SEQUENCE [LARGE SCALE GENOMIC DNA]</scope>
    <source>
        <strain evidence="9">HyVt-115</strain>
    </source>
</reference>
<dbReference type="InterPro" id="IPR015944">
    <property type="entry name" value="Gly-tRNA-synth_bsu"/>
</dbReference>
<evidence type="ECO:0000256" key="4">
    <source>
        <dbReference type="ARBA" id="ARBA00022741"/>
    </source>
</evidence>
<dbReference type="GO" id="GO:0005829">
    <property type="term" value="C:cytosol"/>
    <property type="evidence" value="ECO:0007669"/>
    <property type="project" value="TreeGrafter"/>
</dbReference>
<evidence type="ECO:0000256" key="7">
    <source>
        <dbReference type="ARBA" id="ARBA00023146"/>
    </source>
</evidence>
<feature type="non-terminal residue" evidence="9">
    <location>
        <position position="420"/>
    </location>
</feature>
<comment type="caution">
    <text evidence="9">The sequence shown here is derived from an EMBL/GenBank/DDBJ whole genome shotgun (WGS) entry which is preliminary data.</text>
</comment>
<evidence type="ECO:0000256" key="1">
    <source>
        <dbReference type="ARBA" id="ARBA00008226"/>
    </source>
</evidence>
<protein>
    <recommendedName>
        <fullName evidence="2">glycine--tRNA ligase</fullName>
        <ecNumber evidence="2">6.1.1.14</ecNumber>
    </recommendedName>
</protein>
<dbReference type="SUPFAM" id="SSF109604">
    <property type="entry name" value="HD-domain/PDEase-like"/>
    <property type="match status" value="1"/>
</dbReference>
<gene>
    <name evidence="9" type="ORF">ENF32_04455</name>
</gene>
<evidence type="ECO:0000256" key="6">
    <source>
        <dbReference type="ARBA" id="ARBA00022917"/>
    </source>
</evidence>
<dbReference type="Pfam" id="PF02092">
    <property type="entry name" value="tRNA_synt_2f"/>
    <property type="match status" value="1"/>
</dbReference>
<evidence type="ECO:0000256" key="3">
    <source>
        <dbReference type="ARBA" id="ARBA00022598"/>
    </source>
</evidence>
<sequence>MEQLVRSIPFKKSMRWADRDIRFARPIHWFLALFGEDVVEFEIEGIKSGRTTYGHRFLAPNPIELAKPEDYVEAMEKAKVVVDHRARRASMWEQVQREAAKVGGVPQEDEDLLDEVNFLVEFPVATCGTFDPEFLELPPEVLITPMKEHQKYFPVFDKEGKLLNHFVVVNNMLTDNMDLITQGNERVLRARLADARFFFQEDKETPLTEMFEKLKDVVFQEKLGTSYEKVLRFRQLALFMADKAAPGKKDLVDRTALLCKADLESQMVYEFPELQGIMGREYAKIQGEPEDVYLGIYEHYLPRFAGDDLPTTVTGALVGIADRIDTIVGCFGIGLIPTGSEDPYGIRRDTLGVIHVILHQSFRLSLGELIDRALELLGDRMEREPQQVKEEVLSFLRQRVYHLWVSEGFRHDLVDAVLSA</sequence>
<dbReference type="AlphaFoldDB" id="A0A7C0YBD5"/>
<dbReference type="EMBL" id="DQWS01000166">
    <property type="protein sequence ID" value="HDD53298.1"/>
    <property type="molecule type" value="Genomic_DNA"/>
</dbReference>
<dbReference type="Proteomes" id="UP000885690">
    <property type="component" value="Unassembled WGS sequence"/>
</dbReference>
<evidence type="ECO:0000256" key="8">
    <source>
        <dbReference type="ARBA" id="ARBA00047937"/>
    </source>
</evidence>
<dbReference type="InterPro" id="IPR006194">
    <property type="entry name" value="Gly-tRNA-synth_heterodimer"/>
</dbReference>
<dbReference type="PROSITE" id="PS50861">
    <property type="entry name" value="AA_TRNA_LIGASE_II_GLYAB"/>
    <property type="match status" value="1"/>
</dbReference>
<dbReference type="GO" id="GO:0006426">
    <property type="term" value="P:glycyl-tRNA aminoacylation"/>
    <property type="evidence" value="ECO:0007669"/>
    <property type="project" value="InterPro"/>
</dbReference>
<accession>A0A7C0YBD5</accession>
<keyword evidence="6" id="KW-0648">Protein biosynthesis</keyword>
<keyword evidence="5" id="KW-0067">ATP-binding</keyword>
<keyword evidence="4" id="KW-0547">Nucleotide-binding</keyword>
<name>A0A7C0YBD5_9BACT</name>
<dbReference type="PRINTS" id="PR01045">
    <property type="entry name" value="TRNASYNTHGB"/>
</dbReference>